<sequence length="180" mass="19629">MSGNHLVEISHLLTEIVFIMNLESLIRFPSFLTVIPLLTPPGGVRNPSHDSFQPVLLGSLQGAFQPKTSNPIDVAARPGAVPHTLLQKDPRQLTRSIQAHVEETRKVVCDACSYCLANLSPSTESEETDAIDPHKLDFGLKPEFLSRPPGPSLFGAIHHPQPYLRRTSTLFSAASAAHPN</sequence>
<dbReference type="Proteomes" id="UP000827872">
    <property type="component" value="Linkage Group LG16"/>
</dbReference>
<evidence type="ECO:0000313" key="1">
    <source>
        <dbReference type="EMBL" id="KAH7990345.1"/>
    </source>
</evidence>
<accession>A0ACB8EDN5</accession>
<reference evidence="1" key="1">
    <citation type="submission" date="2021-08" db="EMBL/GenBank/DDBJ databases">
        <title>The first chromosome-level gecko genome reveals the dynamic sex chromosomes of Neotropical dwarf geckos (Sphaerodactylidae: Sphaerodactylus).</title>
        <authorList>
            <person name="Pinto B.J."/>
            <person name="Keating S.E."/>
            <person name="Gamble T."/>
        </authorList>
    </citation>
    <scope>NUCLEOTIDE SEQUENCE</scope>
    <source>
        <strain evidence="1">TG3544</strain>
    </source>
</reference>
<gene>
    <name evidence="1" type="ORF">K3G42_005667</name>
</gene>
<proteinExistence type="predicted"/>
<dbReference type="EMBL" id="CM037629">
    <property type="protein sequence ID" value="KAH7990345.1"/>
    <property type="molecule type" value="Genomic_DNA"/>
</dbReference>
<organism evidence="1 2">
    <name type="scientific">Sphaerodactylus townsendi</name>
    <dbReference type="NCBI Taxonomy" id="933632"/>
    <lineage>
        <taxon>Eukaryota</taxon>
        <taxon>Metazoa</taxon>
        <taxon>Chordata</taxon>
        <taxon>Craniata</taxon>
        <taxon>Vertebrata</taxon>
        <taxon>Euteleostomi</taxon>
        <taxon>Lepidosauria</taxon>
        <taxon>Squamata</taxon>
        <taxon>Bifurcata</taxon>
        <taxon>Gekkota</taxon>
        <taxon>Sphaerodactylidae</taxon>
        <taxon>Sphaerodactylus</taxon>
    </lineage>
</organism>
<evidence type="ECO:0000313" key="2">
    <source>
        <dbReference type="Proteomes" id="UP000827872"/>
    </source>
</evidence>
<comment type="caution">
    <text evidence="1">The sequence shown here is derived from an EMBL/GenBank/DDBJ whole genome shotgun (WGS) entry which is preliminary data.</text>
</comment>
<name>A0ACB8EDN5_9SAUR</name>
<keyword evidence="2" id="KW-1185">Reference proteome</keyword>
<protein>
    <submittedName>
        <fullName evidence="1">Uncharacterized protein</fullName>
    </submittedName>
</protein>